<protein>
    <submittedName>
        <fullName evidence="2">Uncharacterized protein</fullName>
    </submittedName>
</protein>
<accession>A0A4Y9YDT4</accession>
<name>A0A4Y9YDT4_9APHY</name>
<dbReference type="AlphaFoldDB" id="A0A4Y9YDT4"/>
<gene>
    <name evidence="2" type="ORF">EVJ58_g5492</name>
</gene>
<dbReference type="EMBL" id="SEKV01000282">
    <property type="protein sequence ID" value="TFY59883.1"/>
    <property type="molecule type" value="Genomic_DNA"/>
</dbReference>
<evidence type="ECO:0000313" key="3">
    <source>
        <dbReference type="Proteomes" id="UP000298390"/>
    </source>
</evidence>
<organism evidence="2 3">
    <name type="scientific">Rhodofomes roseus</name>
    <dbReference type="NCBI Taxonomy" id="34475"/>
    <lineage>
        <taxon>Eukaryota</taxon>
        <taxon>Fungi</taxon>
        <taxon>Dikarya</taxon>
        <taxon>Basidiomycota</taxon>
        <taxon>Agaricomycotina</taxon>
        <taxon>Agaricomycetes</taxon>
        <taxon>Polyporales</taxon>
        <taxon>Rhodofomes</taxon>
    </lineage>
</organism>
<sequence length="283" mass="30392">MSVAPVALDDGGLKSTWTETSSDIDLTNFALHMHKTSAVRPQHWDAAWKEESSAEHLDGRLLLDFTASSNTGSATTASCVCSTQECLAVETHQISTTIDELDGRRSHTMWIQRRFNTGACMSFCGRRAAIQQHAGQHVRMSSSELEQSTCPGHPTRGGDECNRVAAASVPFGRRTYRSAVCSETTGQREACIVIAQLGGLHVRDRDERAHEWPAGALHGGARRAHALARDAHMPGLNAPGGRRGRLHRRGRRSGDGGLGSAVGTCSASAACVPGRVVERFDAL</sequence>
<reference evidence="2 3" key="1">
    <citation type="submission" date="2019-01" db="EMBL/GenBank/DDBJ databases">
        <title>Genome sequencing of the rare red list fungi Fomitopsis rosea.</title>
        <authorList>
            <person name="Buettner E."/>
            <person name="Kellner H."/>
        </authorList>
    </citation>
    <scope>NUCLEOTIDE SEQUENCE [LARGE SCALE GENOMIC DNA]</scope>
    <source>
        <strain evidence="2 3">DSM 105464</strain>
    </source>
</reference>
<feature type="compositionally biased region" description="Basic residues" evidence="1">
    <location>
        <begin position="242"/>
        <end position="251"/>
    </location>
</feature>
<proteinExistence type="predicted"/>
<comment type="caution">
    <text evidence="2">The sequence shown here is derived from an EMBL/GenBank/DDBJ whole genome shotgun (WGS) entry which is preliminary data.</text>
</comment>
<evidence type="ECO:0000256" key="1">
    <source>
        <dbReference type="SAM" id="MobiDB-lite"/>
    </source>
</evidence>
<evidence type="ECO:0000313" key="2">
    <source>
        <dbReference type="EMBL" id="TFY59883.1"/>
    </source>
</evidence>
<feature type="region of interest" description="Disordered" evidence="1">
    <location>
        <begin position="232"/>
        <end position="259"/>
    </location>
</feature>
<dbReference type="Proteomes" id="UP000298390">
    <property type="component" value="Unassembled WGS sequence"/>
</dbReference>